<dbReference type="Proteomes" id="UP000183385">
    <property type="component" value="Unassembled WGS sequence"/>
</dbReference>
<reference evidence="1 2" key="1">
    <citation type="submission" date="2016-10" db="EMBL/GenBank/DDBJ databases">
        <authorList>
            <person name="Varghese N."/>
            <person name="Submissions S."/>
        </authorList>
    </citation>
    <scope>NUCLEOTIDE SEQUENCE [LARGE SCALE GENOMIC DNA]</scope>
    <source>
        <strain evidence="1 2">LMG 18378</strain>
    </source>
</reference>
<gene>
    <name evidence="1" type="ORF">SAMN05216577_111191</name>
</gene>
<sequence>MEWQAVSLEGARRGVAAGIGCRRGGECLRISAVSECLRAVSHLCSAPKGSQGEWEPAASVRLSGMVRRKLVSLWPDLAADGVDTQPGVIGILNSLADLGDMVRLEGGRWLAAPAHTVRAGDGLAVLLGGGPKEILPQAVRASAKTEGRVRLVETAACEGWADMWEAEEWIGAPAEGLEAWSARLLAEATTRLTDAPDDMGEVSVYLTREWVRLTDLPAGEGPILLCRVRSSGAAGPMFSYFIGEFVRSRLRRLSGIDSQDARRFRFHLDARAGRSIRIVASVSQGSVKLRLGRRLPEREARVLLLGWQVPAPDGGHPGVTHHMFPVETLPILRKAFEGLRIVLDERLGAGREN</sequence>
<name>A0AAQ1HNB7_9PSED</name>
<comment type="caution">
    <text evidence="1">The sequence shown here is derived from an EMBL/GenBank/DDBJ whole genome shotgun (WGS) entry which is preliminary data.</text>
</comment>
<keyword evidence="2" id="KW-1185">Reference proteome</keyword>
<evidence type="ECO:0000313" key="1">
    <source>
        <dbReference type="EMBL" id="SFC86859.1"/>
    </source>
</evidence>
<accession>A0AAQ1HNB7</accession>
<dbReference type="EMBL" id="FOLS01000011">
    <property type="protein sequence ID" value="SFC86859.1"/>
    <property type="molecule type" value="Genomic_DNA"/>
</dbReference>
<protein>
    <submittedName>
        <fullName evidence="1">Uncharacterized protein</fullName>
    </submittedName>
</protein>
<organism evidence="1 2">
    <name type="scientific">Pseudomonas citronellolis</name>
    <dbReference type="NCBI Taxonomy" id="53408"/>
    <lineage>
        <taxon>Bacteria</taxon>
        <taxon>Pseudomonadati</taxon>
        <taxon>Pseudomonadota</taxon>
        <taxon>Gammaproteobacteria</taxon>
        <taxon>Pseudomonadales</taxon>
        <taxon>Pseudomonadaceae</taxon>
        <taxon>Pseudomonas</taxon>
    </lineage>
</organism>
<proteinExistence type="predicted"/>
<dbReference type="AlphaFoldDB" id="A0AAQ1HNB7"/>
<evidence type="ECO:0000313" key="2">
    <source>
        <dbReference type="Proteomes" id="UP000183385"/>
    </source>
</evidence>